<dbReference type="InterPro" id="IPR025332">
    <property type="entry name" value="DUF4238"/>
</dbReference>
<evidence type="ECO:0000313" key="2">
    <source>
        <dbReference type="Proteomes" id="UP000053328"/>
    </source>
</evidence>
<proteinExistence type="predicted"/>
<dbReference type="EMBL" id="KN847493">
    <property type="protein sequence ID" value="KIW19017.1"/>
    <property type="molecule type" value="Genomic_DNA"/>
</dbReference>
<evidence type="ECO:0000313" key="1">
    <source>
        <dbReference type="EMBL" id="KIW19017.1"/>
    </source>
</evidence>
<organism evidence="1 2">
    <name type="scientific">Exophiala spinifera</name>
    <dbReference type="NCBI Taxonomy" id="91928"/>
    <lineage>
        <taxon>Eukaryota</taxon>
        <taxon>Fungi</taxon>
        <taxon>Dikarya</taxon>
        <taxon>Ascomycota</taxon>
        <taxon>Pezizomycotina</taxon>
        <taxon>Eurotiomycetes</taxon>
        <taxon>Chaetothyriomycetidae</taxon>
        <taxon>Chaetothyriales</taxon>
        <taxon>Herpotrichiellaceae</taxon>
        <taxon>Exophiala</taxon>
    </lineage>
</organism>
<dbReference type="AlphaFoldDB" id="A0A0D2A286"/>
<protein>
    <submittedName>
        <fullName evidence="1">Uncharacterized protein</fullName>
    </submittedName>
</protein>
<accession>A0A0D2A286</accession>
<dbReference type="Pfam" id="PF14022">
    <property type="entry name" value="DUF4238"/>
    <property type="match status" value="1"/>
</dbReference>
<dbReference type="RefSeq" id="XP_016239233.1">
    <property type="nucleotide sequence ID" value="XM_016377663.1"/>
</dbReference>
<name>A0A0D2A286_9EURO</name>
<dbReference type="OrthoDB" id="5340163at2759"/>
<dbReference type="VEuPathDB" id="FungiDB:PV08_03307"/>
<reference evidence="1 2" key="1">
    <citation type="submission" date="2015-01" db="EMBL/GenBank/DDBJ databases">
        <title>The Genome Sequence of Exophiala spinifera CBS89968.</title>
        <authorList>
            <consortium name="The Broad Institute Genomics Platform"/>
            <person name="Cuomo C."/>
            <person name="de Hoog S."/>
            <person name="Gorbushina A."/>
            <person name="Stielow B."/>
            <person name="Teixiera M."/>
            <person name="Abouelleil A."/>
            <person name="Chapman S.B."/>
            <person name="Priest M."/>
            <person name="Young S.K."/>
            <person name="Wortman J."/>
            <person name="Nusbaum C."/>
            <person name="Birren B."/>
        </authorList>
    </citation>
    <scope>NUCLEOTIDE SEQUENCE [LARGE SCALE GENOMIC DNA]</scope>
    <source>
        <strain evidence="1 2">CBS 89968</strain>
    </source>
</reference>
<dbReference type="GeneID" id="27330390"/>
<gene>
    <name evidence="1" type="ORF">PV08_03307</name>
</gene>
<dbReference type="HOGENOM" id="CLU_2469092_0_0_1"/>
<dbReference type="Proteomes" id="UP000053328">
    <property type="component" value="Unassembled WGS sequence"/>
</dbReference>
<sequence length="88" mass="10067">MEQYQHYIPQLLLRNFSHPYQVPTQSRSEQRRKYRFEKGKRPGDKVLNVVDLHVRGRISGKVFIPPGPLPEVATAVICDYSPSSSATV</sequence>
<keyword evidence="2" id="KW-1185">Reference proteome</keyword>